<dbReference type="PANTHER" id="PTHR32309">
    <property type="entry name" value="TYROSINE-PROTEIN KINASE"/>
    <property type="match status" value="1"/>
</dbReference>
<evidence type="ECO:0000256" key="2">
    <source>
        <dbReference type="ARBA" id="ARBA00006683"/>
    </source>
</evidence>
<dbReference type="GO" id="GO:0005886">
    <property type="term" value="C:plasma membrane"/>
    <property type="evidence" value="ECO:0007669"/>
    <property type="project" value="UniProtKB-SubCell"/>
</dbReference>
<feature type="transmembrane region" description="Helical" evidence="7">
    <location>
        <begin position="176"/>
        <end position="196"/>
    </location>
</feature>
<keyword evidence="10" id="KW-1185">Reference proteome</keyword>
<evidence type="ECO:0000256" key="7">
    <source>
        <dbReference type="SAM" id="Phobius"/>
    </source>
</evidence>
<dbReference type="PANTHER" id="PTHR32309:SF13">
    <property type="entry name" value="FERRIC ENTEROBACTIN TRANSPORT PROTEIN FEPE"/>
    <property type="match status" value="1"/>
</dbReference>
<feature type="domain" description="Polysaccharide chain length determinant N-terminal" evidence="8">
    <location>
        <begin position="9"/>
        <end position="95"/>
    </location>
</feature>
<dbReference type="AlphaFoldDB" id="U4KPJ3"/>
<keyword evidence="6 7" id="KW-0472">Membrane</keyword>
<dbReference type="EMBL" id="FO681348">
    <property type="protein sequence ID" value="CCV66290.1"/>
    <property type="molecule type" value="Genomic_DNA"/>
</dbReference>
<keyword evidence="3" id="KW-1003">Cell membrane</keyword>
<proteinExistence type="inferred from homology"/>
<dbReference type="Pfam" id="PF02706">
    <property type="entry name" value="Wzz"/>
    <property type="match status" value="1"/>
</dbReference>
<dbReference type="KEGG" id="abra:BN85312690"/>
<comment type="subcellular location">
    <subcellularLocation>
        <location evidence="1">Cell membrane</location>
        <topology evidence="1">Multi-pass membrane protein</topology>
    </subcellularLocation>
</comment>
<evidence type="ECO:0000256" key="1">
    <source>
        <dbReference type="ARBA" id="ARBA00004651"/>
    </source>
</evidence>
<dbReference type="Proteomes" id="UP000032737">
    <property type="component" value="Chromosome"/>
</dbReference>
<sequence>METHEEQGLSLAELFAIILRKWLFIGIVTVVIAALATFYAYKVTPKYQSKASVMVQVPNSTTETGYNLTDARNLIGTVEEFMKSEIVLQKLIDDLQLTVTLSELKNGISTSTNTGSYFVYVSYESTNPELSKTIANGVIDAAVTVASGGQFNLLKDKIVRMSTATEGVYVSPNKTLYIIIGVLLGGIVGVGFVLLMELTNNTYRDKDEIERDLKTQVLGSIPDFEVKEDV</sequence>
<dbReference type="InterPro" id="IPR050445">
    <property type="entry name" value="Bact_polysacc_biosynth/exp"/>
</dbReference>
<dbReference type="HOGENOM" id="CLU_1136122_0_0_14"/>
<dbReference type="GO" id="GO:0004713">
    <property type="term" value="F:protein tyrosine kinase activity"/>
    <property type="evidence" value="ECO:0007669"/>
    <property type="project" value="TreeGrafter"/>
</dbReference>
<accession>U4KPJ3</accession>
<evidence type="ECO:0000256" key="3">
    <source>
        <dbReference type="ARBA" id="ARBA00022475"/>
    </source>
</evidence>
<evidence type="ECO:0000256" key="6">
    <source>
        <dbReference type="ARBA" id="ARBA00023136"/>
    </source>
</evidence>
<gene>
    <name evidence="9" type="ORF">BN85312690</name>
</gene>
<dbReference type="InterPro" id="IPR003856">
    <property type="entry name" value="LPS_length_determ_N"/>
</dbReference>
<feature type="transmembrane region" description="Helical" evidence="7">
    <location>
        <begin position="22"/>
        <end position="41"/>
    </location>
</feature>
<comment type="similarity">
    <text evidence="2">Belongs to the CpsC/CapA family.</text>
</comment>
<evidence type="ECO:0000256" key="5">
    <source>
        <dbReference type="ARBA" id="ARBA00022989"/>
    </source>
</evidence>
<keyword evidence="4 7" id="KW-0812">Transmembrane</keyword>
<evidence type="ECO:0000256" key="4">
    <source>
        <dbReference type="ARBA" id="ARBA00022692"/>
    </source>
</evidence>
<organism evidence="9 10">
    <name type="scientific">Acholeplasma brassicae</name>
    <dbReference type="NCBI Taxonomy" id="61635"/>
    <lineage>
        <taxon>Bacteria</taxon>
        <taxon>Bacillati</taxon>
        <taxon>Mycoplasmatota</taxon>
        <taxon>Mollicutes</taxon>
        <taxon>Acholeplasmatales</taxon>
        <taxon>Acholeplasmataceae</taxon>
        <taxon>Acholeplasma</taxon>
    </lineage>
</organism>
<reference evidence="9 10" key="1">
    <citation type="journal article" date="2013" name="J. Mol. Microbiol. Biotechnol.">
        <title>Analysis of the Complete Genomes of Acholeplasma brassicae , A. palmae and A. laidlawii and Their Comparison to the Obligate Parasites from ' Candidatus Phytoplasma'.</title>
        <authorList>
            <person name="Kube M."/>
            <person name="Siewert C."/>
            <person name="Migdoll A.M."/>
            <person name="Duduk B."/>
            <person name="Holz S."/>
            <person name="Rabus R."/>
            <person name="Seemuller E."/>
            <person name="Mitrovic J."/>
            <person name="Muller I."/>
            <person name="Buttner C."/>
            <person name="Reinhardt R."/>
        </authorList>
    </citation>
    <scope>NUCLEOTIDE SEQUENCE [LARGE SCALE GENOMIC DNA]</scope>
    <source>
        <strain evidence="10">0502</strain>
    </source>
</reference>
<dbReference type="RefSeq" id="WP_030005150.1">
    <property type="nucleotide sequence ID" value="NC_022549.1"/>
</dbReference>
<evidence type="ECO:0000313" key="9">
    <source>
        <dbReference type="EMBL" id="CCV66290.1"/>
    </source>
</evidence>
<name>U4KPJ3_9MOLU</name>
<dbReference type="STRING" id="61635.BN85312690"/>
<protein>
    <submittedName>
        <fullName evidence="9">Probable lipopolysaccharide biosynthesis protein</fullName>
    </submittedName>
</protein>
<evidence type="ECO:0000313" key="10">
    <source>
        <dbReference type="Proteomes" id="UP000032737"/>
    </source>
</evidence>
<dbReference type="OrthoDB" id="384630at2"/>
<evidence type="ECO:0000259" key="8">
    <source>
        <dbReference type="Pfam" id="PF02706"/>
    </source>
</evidence>
<keyword evidence="5 7" id="KW-1133">Transmembrane helix</keyword>